<dbReference type="RefSeq" id="XP_020913018.1">
    <property type="nucleotide sequence ID" value="XM_021057359.2"/>
</dbReference>
<dbReference type="GeneID" id="110250738"/>
<dbReference type="EnsemblMetazoa" id="XM_021057359.2">
    <property type="protein sequence ID" value="XP_020913018.1"/>
    <property type="gene ID" value="LOC110250738"/>
</dbReference>
<dbReference type="SUPFAM" id="SSF47769">
    <property type="entry name" value="SAM/Pointed domain"/>
    <property type="match status" value="1"/>
</dbReference>
<dbReference type="Gene3D" id="1.10.150.50">
    <property type="entry name" value="Transcription Factor, Ets-1"/>
    <property type="match status" value="1"/>
</dbReference>
<dbReference type="KEGG" id="epa:110250738"/>
<accession>A0A913Y0X2</accession>
<sequence length="405" mass="45085">MDGDGDIPALLKEYPLNYPCGKRRGKVLMYLAADVQEIKLKDTPQKSRLSQNALRRSPRLSKKMDVFLYAVGIDGKVSSSSEIIHNVSTTTTLKELTNLILEHSRDDTIYAPTKGIWWMRKGSKQLVSMKTEEDFHAGAQEYNETNVRIACVTIDAGPSSSVGSQSRKRKLDMSQGTTNPENDTWNTIHLTLIRDLESKGIKHRYSIKHLKLWTDLIVGGRLSGIGEEPNWTDHLEEVIVPPKSRRSSCTSPCSSIASSASSAASDGLQGGLLQMMMMNQQRSEMLHNTFMTTMLAMMQSKVTGMNPPNSSFTCNDSGNTSMPSRPATAKPQKMDLRNFNQEECCNFLLSLGLGKYIPQFQENQMDGQLLSALVHPHFGKMMLESMTLDEEERDTLISAIKAALV</sequence>
<organism evidence="2 3">
    <name type="scientific">Exaiptasia diaphana</name>
    <name type="common">Tropical sea anemone</name>
    <name type="synonym">Aiptasia pulchella</name>
    <dbReference type="NCBI Taxonomy" id="2652724"/>
    <lineage>
        <taxon>Eukaryota</taxon>
        <taxon>Metazoa</taxon>
        <taxon>Cnidaria</taxon>
        <taxon>Anthozoa</taxon>
        <taxon>Hexacorallia</taxon>
        <taxon>Actiniaria</taxon>
        <taxon>Aiptasiidae</taxon>
        <taxon>Exaiptasia</taxon>
    </lineage>
</organism>
<dbReference type="Proteomes" id="UP000887567">
    <property type="component" value="Unplaced"/>
</dbReference>
<feature type="region of interest" description="Disordered" evidence="1">
    <location>
        <begin position="158"/>
        <end position="180"/>
    </location>
</feature>
<dbReference type="InterPro" id="IPR013761">
    <property type="entry name" value="SAM/pointed_sf"/>
</dbReference>
<proteinExistence type="predicted"/>
<dbReference type="OrthoDB" id="5959606at2759"/>
<protein>
    <recommendedName>
        <fullName evidence="4">SAM domain-containing protein</fullName>
    </recommendedName>
</protein>
<feature type="compositionally biased region" description="Low complexity" evidence="1">
    <location>
        <begin position="247"/>
        <end position="264"/>
    </location>
</feature>
<feature type="region of interest" description="Disordered" evidence="1">
    <location>
        <begin position="244"/>
        <end position="264"/>
    </location>
</feature>
<evidence type="ECO:0000256" key="1">
    <source>
        <dbReference type="SAM" id="MobiDB-lite"/>
    </source>
</evidence>
<evidence type="ECO:0008006" key="4">
    <source>
        <dbReference type="Google" id="ProtNLM"/>
    </source>
</evidence>
<dbReference type="CDD" id="cd09487">
    <property type="entry name" value="SAM_superfamily"/>
    <property type="match status" value="1"/>
</dbReference>
<name>A0A913Y0X2_EXADI</name>
<reference evidence="2" key="1">
    <citation type="submission" date="2022-11" db="UniProtKB">
        <authorList>
            <consortium name="EnsemblMetazoa"/>
        </authorList>
    </citation>
    <scope>IDENTIFICATION</scope>
</reference>
<dbReference type="AlphaFoldDB" id="A0A913Y0X2"/>
<evidence type="ECO:0000313" key="2">
    <source>
        <dbReference type="EnsemblMetazoa" id="XP_020913018.1"/>
    </source>
</evidence>
<keyword evidence="3" id="KW-1185">Reference proteome</keyword>
<evidence type="ECO:0000313" key="3">
    <source>
        <dbReference type="Proteomes" id="UP000887567"/>
    </source>
</evidence>